<feature type="transmembrane region" description="Helical" evidence="8">
    <location>
        <begin position="122"/>
        <end position="141"/>
    </location>
</feature>
<evidence type="ECO:0000256" key="4">
    <source>
        <dbReference type="ARBA" id="ARBA00022692"/>
    </source>
</evidence>
<dbReference type="GO" id="GO:0022857">
    <property type="term" value="F:transmembrane transporter activity"/>
    <property type="evidence" value="ECO:0007669"/>
    <property type="project" value="InterPro"/>
</dbReference>
<comment type="caution">
    <text evidence="9">The sequence shown here is derived from an EMBL/GenBank/DDBJ whole genome shotgun (WGS) entry which is preliminary data.</text>
</comment>
<dbReference type="PANTHER" id="PTHR48086:SF7">
    <property type="entry name" value="SODIUM-SOLUTE SYMPORTER-RELATED"/>
    <property type="match status" value="1"/>
</dbReference>
<sequence length="467" mass="50638">MDVLSGSIITFILAVIVVYILFTTWLTMRFRSKSSSEFNNAAKTLPAIVVGILLMSEFIGTKSTIGTAESAYTHGLAASWSIVTVSIAFFIFSYFLAGKFYKTGQYTISGIISEKFGRSTKLVVSIIMIVALLLVNLGNYLSGSAAISSILGLPLMTCAIITAIVSTFYFTFGGMKGVAWVTILHSLVKYAGVLITLGVALYLTKGWEPMTQQLPEHFFTWDGSIGWGTIGAWFIGNMGAIFATQFIIQAITSSKSEKDAKKSTLYAALLCLPLAIAIGVIGVAARYLYPDIDPIYAFPVFMQYMNPVLSAVVATSLVASIFVGVSTVALATTTLIIDDFYVPKANPTPEQRMKITRYVSIIIGFIPLLGVALAPELLTLSFFTRALRTSIAVVAAMGFYLPYFNSNRGATIGLTLSGITTTVWYLLDNPFGIDNMYIAIIVPFIVLVLDRLISSPAKKESNVEEEL</sequence>
<feature type="transmembrane region" description="Helical" evidence="8">
    <location>
        <begin position="6"/>
        <end position="28"/>
    </location>
</feature>
<evidence type="ECO:0000256" key="3">
    <source>
        <dbReference type="ARBA" id="ARBA00022448"/>
    </source>
</evidence>
<evidence type="ECO:0000256" key="8">
    <source>
        <dbReference type="SAM" id="Phobius"/>
    </source>
</evidence>
<evidence type="ECO:0000256" key="1">
    <source>
        <dbReference type="ARBA" id="ARBA00004141"/>
    </source>
</evidence>
<evidence type="ECO:0000256" key="5">
    <source>
        <dbReference type="ARBA" id="ARBA00022989"/>
    </source>
</evidence>
<dbReference type="GO" id="GO:0005886">
    <property type="term" value="C:plasma membrane"/>
    <property type="evidence" value="ECO:0007669"/>
    <property type="project" value="TreeGrafter"/>
</dbReference>
<feature type="transmembrane region" description="Helical" evidence="8">
    <location>
        <begin position="386"/>
        <end position="403"/>
    </location>
</feature>
<keyword evidence="5 8" id="KW-1133">Transmembrane helix</keyword>
<dbReference type="Pfam" id="PF00474">
    <property type="entry name" value="SSF"/>
    <property type="match status" value="1"/>
</dbReference>
<keyword evidence="3" id="KW-0813">Transport</keyword>
<feature type="transmembrane region" description="Helical" evidence="8">
    <location>
        <begin position="358"/>
        <end position="380"/>
    </location>
</feature>
<dbReference type="Gene3D" id="1.20.1730.10">
    <property type="entry name" value="Sodium/glucose cotransporter"/>
    <property type="match status" value="1"/>
</dbReference>
<dbReference type="Proteomes" id="UP000185604">
    <property type="component" value="Unassembled WGS sequence"/>
</dbReference>
<feature type="transmembrane region" description="Helical" evidence="8">
    <location>
        <begin position="410"/>
        <end position="427"/>
    </location>
</feature>
<dbReference type="InterPro" id="IPR050277">
    <property type="entry name" value="Sodium:Solute_Symporter"/>
</dbReference>
<protein>
    <submittedName>
        <fullName evidence="9">Na+/solute symporter</fullName>
    </submittedName>
</protein>
<feature type="transmembrane region" description="Helical" evidence="8">
    <location>
        <begin position="147"/>
        <end position="170"/>
    </location>
</feature>
<gene>
    <name evidence="9" type="ORF">B4121_0117</name>
</gene>
<feature type="transmembrane region" description="Helical" evidence="8">
    <location>
        <begin position="433"/>
        <end position="453"/>
    </location>
</feature>
<dbReference type="InterPro" id="IPR001734">
    <property type="entry name" value="Na/solute_symporter"/>
</dbReference>
<evidence type="ECO:0000256" key="7">
    <source>
        <dbReference type="RuleBase" id="RU362091"/>
    </source>
</evidence>
<comment type="similarity">
    <text evidence="2 7">Belongs to the sodium:solute symporter (SSF) (TC 2.A.21) family.</text>
</comment>
<dbReference type="AlphaFoldDB" id="A0A7Z1B4Y0"/>
<feature type="transmembrane region" description="Helical" evidence="8">
    <location>
        <begin position="224"/>
        <end position="244"/>
    </location>
</feature>
<feature type="transmembrane region" description="Helical" evidence="8">
    <location>
        <begin position="80"/>
        <end position="101"/>
    </location>
</feature>
<evidence type="ECO:0000313" key="10">
    <source>
        <dbReference type="Proteomes" id="UP000185604"/>
    </source>
</evidence>
<evidence type="ECO:0000256" key="2">
    <source>
        <dbReference type="ARBA" id="ARBA00006434"/>
    </source>
</evidence>
<accession>A0A7Z1B4Y0</accession>
<comment type="subcellular location">
    <subcellularLocation>
        <location evidence="1">Membrane</location>
        <topology evidence="1">Multi-pass membrane protein</topology>
    </subcellularLocation>
</comment>
<dbReference type="CDD" id="cd10322">
    <property type="entry name" value="SLC5sbd"/>
    <property type="match status" value="1"/>
</dbReference>
<evidence type="ECO:0000256" key="6">
    <source>
        <dbReference type="ARBA" id="ARBA00023136"/>
    </source>
</evidence>
<dbReference type="EMBL" id="LKPO01000001">
    <property type="protein sequence ID" value="OLF98590.1"/>
    <property type="molecule type" value="Genomic_DNA"/>
</dbReference>
<keyword evidence="6 8" id="KW-0472">Membrane</keyword>
<reference evidence="9 10" key="1">
    <citation type="journal article" date="2016" name="Front. Microbiol.">
        <title>High-Level Heat Resistance of Spores of Bacillus amyloliquefaciens and Bacillus licheniformis Results from the Presence of a spoVA Operon in a Tn1546 Transposon.</title>
        <authorList>
            <person name="Berendsen E.M."/>
            <person name="Koning R.A."/>
            <person name="Boekhorst J."/>
            <person name="de Jong A."/>
            <person name="Kuipers O.P."/>
            <person name="Wells-Bennik M.H."/>
        </authorList>
    </citation>
    <scope>NUCLEOTIDE SEQUENCE [LARGE SCALE GENOMIC DNA]</scope>
    <source>
        <strain evidence="9 10">B4121</strain>
    </source>
</reference>
<organism evidence="9 10">
    <name type="scientific">Bacillus paralicheniformis</name>
    <dbReference type="NCBI Taxonomy" id="1648923"/>
    <lineage>
        <taxon>Bacteria</taxon>
        <taxon>Bacillati</taxon>
        <taxon>Bacillota</taxon>
        <taxon>Bacilli</taxon>
        <taxon>Bacillales</taxon>
        <taxon>Bacillaceae</taxon>
        <taxon>Bacillus</taxon>
    </lineage>
</organism>
<dbReference type="PROSITE" id="PS50283">
    <property type="entry name" value="NA_SOLUT_SYMP_3"/>
    <property type="match status" value="1"/>
</dbReference>
<evidence type="ECO:0000313" key="9">
    <source>
        <dbReference type="EMBL" id="OLF98590.1"/>
    </source>
</evidence>
<dbReference type="PANTHER" id="PTHR48086">
    <property type="entry name" value="SODIUM/PROLINE SYMPORTER-RELATED"/>
    <property type="match status" value="1"/>
</dbReference>
<feature type="transmembrane region" description="Helical" evidence="8">
    <location>
        <begin position="265"/>
        <end position="289"/>
    </location>
</feature>
<name>A0A7Z1B4Y0_9BACI</name>
<dbReference type="InterPro" id="IPR038377">
    <property type="entry name" value="Na/Glc_symporter_sf"/>
</dbReference>
<feature type="transmembrane region" description="Helical" evidence="8">
    <location>
        <begin position="177"/>
        <end position="204"/>
    </location>
</feature>
<keyword evidence="4 8" id="KW-0812">Transmembrane</keyword>
<feature type="transmembrane region" description="Helical" evidence="8">
    <location>
        <begin position="40"/>
        <end position="60"/>
    </location>
</feature>
<feature type="transmembrane region" description="Helical" evidence="8">
    <location>
        <begin position="309"/>
        <end position="337"/>
    </location>
</feature>
<proteinExistence type="inferred from homology"/>
<dbReference type="RefSeq" id="WP_075212662.1">
    <property type="nucleotide sequence ID" value="NZ_CP023168.1"/>
</dbReference>